<dbReference type="PANTHER" id="PTHR35807:SF1">
    <property type="entry name" value="TRANSCRIPTIONAL REGULATOR REDD"/>
    <property type="match status" value="1"/>
</dbReference>
<keyword evidence="4" id="KW-0804">Transcription</keyword>
<evidence type="ECO:0000256" key="2">
    <source>
        <dbReference type="ARBA" id="ARBA00023015"/>
    </source>
</evidence>
<dbReference type="GO" id="GO:0003677">
    <property type="term" value="F:DNA binding"/>
    <property type="evidence" value="ECO:0007669"/>
    <property type="project" value="UniProtKB-UniRule"/>
</dbReference>
<dbReference type="RefSeq" id="WP_232071388.1">
    <property type="nucleotide sequence ID" value="NZ_AP022870.1"/>
</dbReference>
<dbReference type="InterPro" id="IPR016032">
    <property type="entry name" value="Sig_transdc_resp-reg_C-effctor"/>
</dbReference>
<dbReference type="SUPFAM" id="SSF48452">
    <property type="entry name" value="TPR-like"/>
    <property type="match status" value="1"/>
</dbReference>
<dbReference type="Gene3D" id="1.10.10.10">
    <property type="entry name" value="Winged helix-like DNA-binding domain superfamily/Winged helix DNA-binding domain"/>
    <property type="match status" value="1"/>
</dbReference>
<keyword evidence="8" id="KW-1185">Reference proteome</keyword>
<evidence type="ECO:0000259" key="6">
    <source>
        <dbReference type="PROSITE" id="PS51755"/>
    </source>
</evidence>
<dbReference type="Pfam" id="PF03704">
    <property type="entry name" value="BTAD"/>
    <property type="match status" value="1"/>
</dbReference>
<feature type="DNA-binding region" description="OmpR/PhoB-type" evidence="5">
    <location>
        <begin position="1"/>
        <end position="97"/>
    </location>
</feature>
<dbReference type="SUPFAM" id="SSF46894">
    <property type="entry name" value="C-terminal effector domain of the bipartite response regulators"/>
    <property type="match status" value="1"/>
</dbReference>
<reference evidence="7 8" key="1">
    <citation type="submission" date="2020-03" db="EMBL/GenBank/DDBJ databases">
        <title>Whole genome shotgun sequence of Phytohabitans flavus NBRC 107702.</title>
        <authorList>
            <person name="Komaki H."/>
            <person name="Tamura T."/>
        </authorList>
    </citation>
    <scope>NUCLEOTIDE SEQUENCE [LARGE SCALE GENOMIC DNA]</scope>
    <source>
        <strain evidence="7 8">NBRC 107702</strain>
    </source>
</reference>
<dbReference type="Pfam" id="PF13191">
    <property type="entry name" value="AAA_16"/>
    <property type="match status" value="1"/>
</dbReference>
<dbReference type="SUPFAM" id="SSF52540">
    <property type="entry name" value="P-loop containing nucleoside triphosphate hydrolases"/>
    <property type="match status" value="1"/>
</dbReference>
<dbReference type="Gene3D" id="1.25.40.10">
    <property type="entry name" value="Tetratricopeptide repeat domain"/>
    <property type="match status" value="1"/>
</dbReference>
<feature type="domain" description="OmpR/PhoB-type" evidence="6">
    <location>
        <begin position="1"/>
        <end position="97"/>
    </location>
</feature>
<dbReference type="GO" id="GO:0006355">
    <property type="term" value="P:regulation of DNA-templated transcription"/>
    <property type="evidence" value="ECO:0007669"/>
    <property type="project" value="InterPro"/>
</dbReference>
<dbReference type="Proteomes" id="UP000502508">
    <property type="component" value="Chromosome"/>
</dbReference>
<sequence length="1045" mass="111817">MRIQILGPLRVWRGDTELDAGPPQQAYLLALLAAQAGRPISTDELIDLIWGEDAPASALNVIHKYIGALRRLLEPDLTAREPGSYLLRRGNGYLFVAGPGMLDMVTFQEHVEAAKARLAEQRLDAAFDCYVRALGLWHGSAGDRLGQSTATMSLFAGLDGVFFDACVEAAELAISLGQPQRVLPALRLAATMAPLHEPVQASLIAALGAAGQQAEALSVFRAVRTRLADELGVQPGPALEAAHQRVLSQSLAAVEWPRPATAAAGMPPAGDLVGRVEELTVLRQAMAPALTGGTGFVLVEGEPGVGKTRLLEEITTEVDQRGALVVWGRCLDGGGAPSMWPWVQVVGALLDGMPSAARDDWLAGELSRLMEPPGGVLAGPVLPDSGAQFRMFERVVGVVGQVSQRCPLVLSIDDLQWADAASTQLFSHLAARLPASTVLIGALRDRAPAPGSDLARLLAAASRVPGHRRIRLGPLGPAEVAELVRREIGEVPDSGAARSIHARTAGNPFFVRELSRLLADGGALTEDAAARAGVPSTVRDVVHDRMAGLDDGSQDLLQVAAIVGRDIDLRVLARAAGLDGQAILHHLAPLEALGLLGPTPGDPYSYRFAHDLVRESVAGSTPRRRATQLHLRVAEALEWNDSDGETATESLAHHLWAAGPLADPARTSAVLVRAGRRAANMAAFEAANQHLESAVQVARNAGLAELELSALTLLAVVIRRQAKYGGSAFDVLERAEHLARHLGREAEAADFLYARWIAAAHAAKMDRGRLVHRLRDQGTASSDPLVRAYGRQAWGLHQWDLGDIGEAFRYLHEDKRTMFDDSSRSEEDALRRDLQLAWPAWQAVLTALHGDVDAGLALLDTAEAIVGDDPYALSVWAYYAGMTASMVGDPALGRRAVERWLAADPEHLFVHVDPYLRQTSCWTRALTGDDPAGAAAEAEKLLVATLLDPPRWGIAFYYGLVAEMLLAAGMPVEAAAVLDRADWFLDAQGQRYAEGLLLLLRAQVLLARGEPVAVVRAAAEQARQLSVERGAHLFAHRAEGFLSKL</sequence>
<protein>
    <recommendedName>
        <fullName evidence="6">OmpR/PhoB-type domain-containing protein</fullName>
    </recommendedName>
</protein>
<dbReference type="Pfam" id="PF00486">
    <property type="entry name" value="Trans_reg_C"/>
    <property type="match status" value="1"/>
</dbReference>
<dbReference type="EMBL" id="AP022870">
    <property type="protein sequence ID" value="BCB76552.1"/>
    <property type="molecule type" value="Genomic_DNA"/>
</dbReference>
<evidence type="ECO:0000313" key="8">
    <source>
        <dbReference type="Proteomes" id="UP000502508"/>
    </source>
</evidence>
<organism evidence="7 8">
    <name type="scientific">Phytohabitans flavus</name>
    <dbReference type="NCBI Taxonomy" id="1076124"/>
    <lineage>
        <taxon>Bacteria</taxon>
        <taxon>Bacillati</taxon>
        <taxon>Actinomycetota</taxon>
        <taxon>Actinomycetes</taxon>
        <taxon>Micromonosporales</taxon>
        <taxon>Micromonosporaceae</taxon>
    </lineage>
</organism>
<dbReference type="InterPro" id="IPR051677">
    <property type="entry name" value="AfsR-DnrI-RedD_regulator"/>
</dbReference>
<dbReference type="PANTHER" id="PTHR35807">
    <property type="entry name" value="TRANSCRIPTIONAL REGULATOR REDD-RELATED"/>
    <property type="match status" value="1"/>
</dbReference>
<dbReference type="SMART" id="SM00862">
    <property type="entry name" value="Trans_reg_C"/>
    <property type="match status" value="1"/>
</dbReference>
<evidence type="ECO:0000256" key="5">
    <source>
        <dbReference type="PROSITE-ProRule" id="PRU01091"/>
    </source>
</evidence>
<dbReference type="InterPro" id="IPR036388">
    <property type="entry name" value="WH-like_DNA-bd_sf"/>
</dbReference>
<evidence type="ECO:0000256" key="1">
    <source>
        <dbReference type="ARBA" id="ARBA00005820"/>
    </source>
</evidence>
<dbReference type="KEGG" id="pfla:Pflav_029620"/>
<evidence type="ECO:0000256" key="3">
    <source>
        <dbReference type="ARBA" id="ARBA00023125"/>
    </source>
</evidence>
<keyword evidence="2" id="KW-0805">Transcription regulation</keyword>
<gene>
    <name evidence="7" type="ORF">Pflav_029620</name>
</gene>
<accession>A0A6F8XRS8</accession>
<dbReference type="PROSITE" id="PS51755">
    <property type="entry name" value="OMPR_PHOB"/>
    <property type="match status" value="1"/>
</dbReference>
<evidence type="ECO:0000313" key="7">
    <source>
        <dbReference type="EMBL" id="BCB76552.1"/>
    </source>
</evidence>
<dbReference type="InterPro" id="IPR027417">
    <property type="entry name" value="P-loop_NTPase"/>
</dbReference>
<keyword evidence="3 5" id="KW-0238">DNA-binding</keyword>
<dbReference type="GO" id="GO:0000160">
    <property type="term" value="P:phosphorelay signal transduction system"/>
    <property type="evidence" value="ECO:0007669"/>
    <property type="project" value="InterPro"/>
</dbReference>
<name>A0A6F8XRS8_9ACTN</name>
<dbReference type="InterPro" id="IPR001867">
    <property type="entry name" value="OmpR/PhoB-type_DNA-bd"/>
</dbReference>
<dbReference type="InterPro" id="IPR005158">
    <property type="entry name" value="BTAD"/>
</dbReference>
<dbReference type="InterPro" id="IPR041664">
    <property type="entry name" value="AAA_16"/>
</dbReference>
<evidence type="ECO:0000256" key="4">
    <source>
        <dbReference type="ARBA" id="ARBA00023163"/>
    </source>
</evidence>
<dbReference type="AlphaFoldDB" id="A0A6F8XRS8"/>
<proteinExistence type="inferred from homology"/>
<dbReference type="SMART" id="SM01043">
    <property type="entry name" value="BTAD"/>
    <property type="match status" value="1"/>
</dbReference>
<dbReference type="InterPro" id="IPR011990">
    <property type="entry name" value="TPR-like_helical_dom_sf"/>
</dbReference>
<reference evidence="7 8" key="2">
    <citation type="submission" date="2020-03" db="EMBL/GenBank/DDBJ databases">
        <authorList>
            <person name="Ichikawa N."/>
            <person name="Kimura A."/>
            <person name="Kitahashi Y."/>
            <person name="Uohara A."/>
        </authorList>
    </citation>
    <scope>NUCLEOTIDE SEQUENCE [LARGE SCALE GENOMIC DNA]</scope>
    <source>
        <strain evidence="7 8">NBRC 107702</strain>
    </source>
</reference>
<comment type="similarity">
    <text evidence="1">Belongs to the AfsR/DnrI/RedD regulatory family.</text>
</comment>